<keyword evidence="2" id="KW-1185">Reference proteome</keyword>
<sequence length="100" mass="11233">MSKPLGYYVSYTPGDESFLEDLQERYGSTLEKIGNREKLYLIGVLASQLSVKTPGEIRTEIYELATEINDSLQTSDRAGLIEAMIAQVRWGQNAEPVHHT</sequence>
<comment type="caution">
    <text evidence="1">The sequence shown here is derived from an EMBL/GenBank/DDBJ whole genome shotgun (WGS) entry which is preliminary data.</text>
</comment>
<evidence type="ECO:0000313" key="2">
    <source>
        <dbReference type="Proteomes" id="UP000599391"/>
    </source>
</evidence>
<evidence type="ECO:0000313" key="1">
    <source>
        <dbReference type="EMBL" id="MBH8553322.1"/>
    </source>
</evidence>
<dbReference type="EMBL" id="JAECZB010000029">
    <property type="protein sequence ID" value="MBH8553322.1"/>
    <property type="molecule type" value="Genomic_DNA"/>
</dbReference>
<reference evidence="1 2" key="1">
    <citation type="journal article" date="2021" name="Int. J. Syst. Evol. Microbiol.">
        <title>Amazonocrinis nigriterrae gen. nov., sp. nov., Atlanticothrix silvestris gen. nov., sp. nov. and Dendronalium phyllosphericum gen. nov., sp. nov., nostocacean cyanobacteria from Brazilian environments.</title>
        <authorList>
            <person name="Alvarenga D.O."/>
            <person name="Andreote A.P.D."/>
            <person name="Branco L.H.Z."/>
            <person name="Delbaje E."/>
            <person name="Cruz R.B."/>
            <person name="Varani A.M."/>
            <person name="Fiore M.F."/>
        </authorList>
    </citation>
    <scope>NUCLEOTIDE SEQUENCE [LARGE SCALE GENOMIC DNA]</scope>
    <source>
        <strain evidence="1 2">CENA357</strain>
    </source>
</reference>
<protein>
    <submittedName>
        <fullName evidence="1">Uncharacterized protein</fullName>
    </submittedName>
</protein>
<accession>A0A8J7L469</accession>
<dbReference type="RefSeq" id="WP_214439611.1">
    <property type="nucleotide sequence ID" value="NZ_JAECZB010000029.1"/>
</dbReference>
<name>A0A8J7L469_9CYAN</name>
<dbReference type="AlphaFoldDB" id="A0A8J7L469"/>
<proteinExistence type="predicted"/>
<dbReference type="Proteomes" id="UP000599391">
    <property type="component" value="Unassembled WGS sequence"/>
</dbReference>
<gene>
    <name evidence="1" type="ORF">I8751_13245</name>
</gene>
<organism evidence="1 2">
    <name type="scientific">Atlanticothrix silvestris CENA357</name>
    <dbReference type="NCBI Taxonomy" id="1725252"/>
    <lineage>
        <taxon>Bacteria</taxon>
        <taxon>Bacillati</taxon>
        <taxon>Cyanobacteriota</taxon>
        <taxon>Cyanophyceae</taxon>
        <taxon>Nostocales</taxon>
        <taxon>Nodulariaceae</taxon>
        <taxon>Atlanticothrix</taxon>
        <taxon>Atlanticothrix silvestris</taxon>
    </lineage>
</organism>